<keyword evidence="1" id="KW-0436">Ligase</keyword>
<reference evidence="9 10" key="1">
    <citation type="submission" date="2017-09" db="EMBL/GenBank/DDBJ databases">
        <title>Depth-based differentiation of microbial function through sediment-hosted aquifers and enrichment of novel symbionts in the deep terrestrial subsurface.</title>
        <authorList>
            <person name="Probst A.J."/>
            <person name="Ladd B."/>
            <person name="Jarett J.K."/>
            <person name="Geller-Mcgrath D.E."/>
            <person name="Sieber C.M."/>
            <person name="Emerson J.B."/>
            <person name="Anantharaman K."/>
            <person name="Thomas B.C."/>
            <person name="Malmstrom R."/>
            <person name="Stieglmeier M."/>
            <person name="Klingl A."/>
            <person name="Woyke T."/>
            <person name="Ryan C.M."/>
            <person name="Banfield J.F."/>
        </authorList>
    </citation>
    <scope>NUCLEOTIDE SEQUENCE [LARGE SCALE GENOMIC DNA]</scope>
    <source>
        <strain evidence="9">CG10_big_fil_rev_8_21_14_0_10_32_10</strain>
    </source>
</reference>
<dbReference type="InterPro" id="IPR002300">
    <property type="entry name" value="aa-tRNA-synth_Ia"/>
</dbReference>
<feature type="non-terminal residue" evidence="9">
    <location>
        <position position="1"/>
    </location>
</feature>
<dbReference type="GO" id="GO:0002161">
    <property type="term" value="F:aminoacyl-tRNA deacylase activity"/>
    <property type="evidence" value="ECO:0007669"/>
    <property type="project" value="InterPro"/>
</dbReference>
<keyword evidence="4" id="KW-0648">Protein biosynthesis</keyword>
<dbReference type="GO" id="GO:0005524">
    <property type="term" value="F:ATP binding"/>
    <property type="evidence" value="ECO:0007669"/>
    <property type="project" value="UniProtKB-KW"/>
</dbReference>
<dbReference type="GO" id="GO:0004822">
    <property type="term" value="F:isoleucine-tRNA ligase activity"/>
    <property type="evidence" value="ECO:0007669"/>
    <property type="project" value="UniProtKB-EC"/>
</dbReference>
<dbReference type="PANTHER" id="PTHR42780:SF1">
    <property type="entry name" value="ISOLEUCINE--TRNA LIGASE, CYTOPLASMIC"/>
    <property type="match status" value="1"/>
</dbReference>
<evidence type="ECO:0000256" key="1">
    <source>
        <dbReference type="ARBA" id="ARBA00022598"/>
    </source>
</evidence>
<evidence type="ECO:0000256" key="4">
    <source>
        <dbReference type="ARBA" id="ARBA00022917"/>
    </source>
</evidence>
<comment type="caution">
    <text evidence="9">The sequence shown here is derived from an EMBL/GenBank/DDBJ whole genome shotgun (WGS) entry which is preliminary data.</text>
</comment>
<feature type="domain" description="Aminoacyl-tRNA synthetase class Ia" evidence="7">
    <location>
        <begin position="78"/>
        <end position="300"/>
    </location>
</feature>
<evidence type="ECO:0000256" key="5">
    <source>
        <dbReference type="ARBA" id="ARBA00023146"/>
    </source>
</evidence>
<dbReference type="SUPFAM" id="SSF50677">
    <property type="entry name" value="ValRS/IleRS/LeuRS editing domain"/>
    <property type="match status" value="1"/>
</dbReference>
<dbReference type="GO" id="GO:0000049">
    <property type="term" value="F:tRNA binding"/>
    <property type="evidence" value="ECO:0007669"/>
    <property type="project" value="InterPro"/>
</dbReference>
<evidence type="ECO:0000313" key="10">
    <source>
        <dbReference type="Proteomes" id="UP000230214"/>
    </source>
</evidence>
<dbReference type="InterPro" id="IPR013155">
    <property type="entry name" value="M/V/L/I-tRNA-synth_anticd-bd"/>
</dbReference>
<keyword evidence="2" id="KW-0547">Nucleotide-binding</keyword>
<dbReference type="InterPro" id="IPR023586">
    <property type="entry name" value="Ile-tRNA-ligase_type2"/>
</dbReference>
<dbReference type="PANTHER" id="PTHR42780">
    <property type="entry name" value="SOLEUCYL-TRNA SYNTHETASE"/>
    <property type="match status" value="1"/>
</dbReference>
<dbReference type="AlphaFoldDB" id="A0A2H0R9E5"/>
<evidence type="ECO:0000256" key="3">
    <source>
        <dbReference type="ARBA" id="ARBA00022840"/>
    </source>
</evidence>
<organism evidence="9 10">
    <name type="scientific">candidate division WWE3 bacterium CG10_big_fil_rev_8_21_14_0_10_32_10</name>
    <dbReference type="NCBI Taxonomy" id="1975090"/>
    <lineage>
        <taxon>Bacteria</taxon>
        <taxon>Katanobacteria</taxon>
    </lineage>
</organism>
<gene>
    <name evidence="9" type="ORF">COV24_04960</name>
</gene>
<dbReference type="Pfam" id="PF08264">
    <property type="entry name" value="Anticodon_1"/>
    <property type="match status" value="1"/>
</dbReference>
<evidence type="ECO:0000259" key="7">
    <source>
        <dbReference type="Pfam" id="PF00133"/>
    </source>
</evidence>
<dbReference type="InterPro" id="IPR009008">
    <property type="entry name" value="Val/Leu/Ile-tRNA-synth_edit"/>
</dbReference>
<dbReference type="Pfam" id="PF19302">
    <property type="entry name" value="DUF5915"/>
    <property type="match status" value="1"/>
</dbReference>
<dbReference type="EMBL" id="PCXU01000044">
    <property type="protein sequence ID" value="PIR42976.1"/>
    <property type="molecule type" value="Genomic_DNA"/>
</dbReference>
<proteinExistence type="predicted"/>
<evidence type="ECO:0000259" key="8">
    <source>
        <dbReference type="Pfam" id="PF08264"/>
    </source>
</evidence>
<name>A0A2H0R9E5_UNCKA</name>
<evidence type="ECO:0000256" key="6">
    <source>
        <dbReference type="ARBA" id="ARBA00048359"/>
    </source>
</evidence>
<dbReference type="Gene3D" id="3.40.50.620">
    <property type="entry name" value="HUPs"/>
    <property type="match status" value="1"/>
</dbReference>
<dbReference type="GO" id="GO:0006428">
    <property type="term" value="P:isoleucyl-tRNA aminoacylation"/>
    <property type="evidence" value="ECO:0007669"/>
    <property type="project" value="TreeGrafter"/>
</dbReference>
<feature type="domain" description="Methionyl/Valyl/Leucyl/Isoleucyl-tRNA synthetase anticodon-binding" evidence="8">
    <location>
        <begin position="352"/>
        <end position="498"/>
    </location>
</feature>
<dbReference type="InterPro" id="IPR033709">
    <property type="entry name" value="Anticodon_Ile_ABEc"/>
</dbReference>
<dbReference type="SUPFAM" id="SSF47323">
    <property type="entry name" value="Anticodon-binding domain of a subclass of class I aminoacyl-tRNA synthetases"/>
    <property type="match status" value="1"/>
</dbReference>
<accession>A0A2H0R9E5</accession>
<dbReference type="InterPro" id="IPR014729">
    <property type="entry name" value="Rossmann-like_a/b/a_fold"/>
</dbReference>
<comment type="catalytic activity">
    <reaction evidence="6">
        <text>tRNA(Ile) + L-isoleucine + ATP = L-isoleucyl-tRNA(Ile) + AMP + diphosphate</text>
        <dbReference type="Rhea" id="RHEA:11060"/>
        <dbReference type="Rhea" id="RHEA-COMP:9666"/>
        <dbReference type="Rhea" id="RHEA-COMP:9695"/>
        <dbReference type="ChEBI" id="CHEBI:30616"/>
        <dbReference type="ChEBI" id="CHEBI:33019"/>
        <dbReference type="ChEBI" id="CHEBI:58045"/>
        <dbReference type="ChEBI" id="CHEBI:78442"/>
        <dbReference type="ChEBI" id="CHEBI:78528"/>
        <dbReference type="ChEBI" id="CHEBI:456215"/>
        <dbReference type="EC" id="6.1.1.5"/>
    </reaction>
</comment>
<dbReference type="SUPFAM" id="SSF52374">
    <property type="entry name" value="Nucleotidylyl transferase"/>
    <property type="match status" value="1"/>
</dbReference>
<dbReference type="InterPro" id="IPR009080">
    <property type="entry name" value="tRNAsynth_Ia_anticodon-bd"/>
</dbReference>
<dbReference type="CDD" id="cd07961">
    <property type="entry name" value="Anticodon_Ia_Ile_ABEc"/>
    <property type="match status" value="1"/>
</dbReference>
<evidence type="ECO:0000256" key="2">
    <source>
        <dbReference type="ARBA" id="ARBA00022741"/>
    </source>
</evidence>
<sequence>GEIDTEMGRQNDLTIMLTIDDEGKFLPGDIAKNPYEGMFYKKADKYITEDLIKANLLFKNERITHRFPYHDRCNTLLIQKAQNSWFVDLQSIKKQLLEKNENINWVPKHLKHGRFAKGIEQAPDWCISRNRFWATPMPVWESDDGDRIVISSIKQLEELSGKKVIDLHRPYIDEITITKNNKVYKRRSEVLDSWFEAGSMPYAQIHYPFENKEKFEKNFPGDYIVEYVGQVRAWFFFMHVMSTSLFNSNSFKNVISTGVMAGNDSRKMSKTYGNYTDPKEILKNVGGDTLRLYLMSSPLMVGENANFDDTELKNKSRNVLNPLWNSAKYFLIYANSNNWNAKNIEESNNILDLWIKIRLEQALWEFSQNIEKYQVPNAVRPIEEFCDDLSNWYVRRSRDRISQGNTKALSTLYSVLLKFSKGAAPLIPFITEKIYENLQKQSSNNALESVHLEYYPEVSKPSTQNNVVLKKMQMVRNIASVGNSIRKEHDLPIRQPLNTMYVLLSEELGSEYLNILKDELNIKNIVLTTKLQTAKNLVEKEEKNIKVVLDINISEELMLEGYLRDTMRDVQNLRKNAGLQVGEKINLVLQETPKNSQLLEKYQSEIKDKVDALTISLGNETRIEKV</sequence>
<dbReference type="Pfam" id="PF00133">
    <property type="entry name" value="tRNA-synt_1"/>
    <property type="match status" value="1"/>
</dbReference>
<evidence type="ECO:0008006" key="11">
    <source>
        <dbReference type="Google" id="ProtNLM"/>
    </source>
</evidence>
<dbReference type="Proteomes" id="UP000230214">
    <property type="component" value="Unassembled WGS sequence"/>
</dbReference>
<keyword evidence="5" id="KW-0030">Aminoacyl-tRNA synthetase</keyword>
<evidence type="ECO:0000313" key="9">
    <source>
        <dbReference type="EMBL" id="PIR42976.1"/>
    </source>
</evidence>
<protein>
    <recommendedName>
        <fullName evidence="11">Isoleucine--tRNA ligase</fullName>
    </recommendedName>
</protein>
<keyword evidence="3" id="KW-0067">ATP-binding</keyword>
<dbReference type="Gene3D" id="1.10.730.10">
    <property type="entry name" value="Isoleucyl-tRNA Synthetase, Domain 1"/>
    <property type="match status" value="1"/>
</dbReference>